<dbReference type="AlphaFoldDB" id="A0A830D7D1"/>
<dbReference type="InterPro" id="IPR000225">
    <property type="entry name" value="Armadillo"/>
</dbReference>
<keyword evidence="5" id="KW-1185">Reference proteome</keyword>
<proteinExistence type="predicted"/>
<sequence length="564" mass="62091">MSEEENRKPRLKQAILLISSLISLSHSIKLFTSRWQSIRNKLEELFSNLTAIENCESSENLSLSITVDSILATLKNCDDLARRCLDSSYAGKLRMQSDLDILSAKLDTHTKSLSDIYAVGLLTQSYAIVVSRPSVAASRDDVKFYVGDLLSRLKIGCGDMKKQALAAFNDVVQEDERYVKIAVEVDGFVNSLVNFLDSQENEIQEEACKSVSLISDFSDFKTVLIGAGIIAPLIRVLETGTELGKIFAARCLMKVTENSDNVWSVSAHGGVPALLKICCGDKSSELIVLACGVLKNLVGVEEIKRFMVEEGAISELIELIKSNDEATQIGSLDLLQAMAYRDESIRENIIQEGGVRAFVRILDPKSVNSTKAREVAFRGITGICLSSENSISMLINHSFTDHILYFLRYGEISVQELALKASFWLCGTSEEAKKVMGDAGFMPVLVKFLDSKSFEIREMAAETLSSMLVVSKNRKKFVQSDQSVGVLVQMLDPGEGNAGNKKLLLSILMSLTSSSNSARKKIVNSGYLRNIEKLAEAEVSDAKKIVRRVSSSRFRSMLSGFWGS</sequence>
<keyword evidence="1" id="KW-0677">Repeat</keyword>
<reference evidence="4" key="1">
    <citation type="submission" date="2020-07" db="EMBL/GenBank/DDBJ databases">
        <title>Ethylene signaling mediates host invasion by parasitic plants.</title>
        <authorList>
            <person name="Yoshida S."/>
        </authorList>
    </citation>
    <scope>NUCLEOTIDE SEQUENCE</scope>
    <source>
        <strain evidence="4">Okayama</strain>
    </source>
</reference>
<evidence type="ECO:0000256" key="2">
    <source>
        <dbReference type="PROSITE-ProRule" id="PRU00259"/>
    </source>
</evidence>
<evidence type="ECO:0000313" key="5">
    <source>
        <dbReference type="Proteomes" id="UP000653305"/>
    </source>
</evidence>
<protein>
    <submittedName>
        <fullName evidence="4">Vacuolar protein 8</fullName>
    </submittedName>
</protein>
<dbReference type="InterPro" id="IPR016024">
    <property type="entry name" value="ARM-type_fold"/>
</dbReference>
<dbReference type="PANTHER" id="PTHR46043">
    <property type="entry name" value="ARM REPEAT SUPERFAMILY PROTEIN"/>
    <property type="match status" value="1"/>
</dbReference>
<dbReference type="SUPFAM" id="SSF48371">
    <property type="entry name" value="ARM repeat"/>
    <property type="match status" value="1"/>
</dbReference>
<dbReference type="Pfam" id="PF00514">
    <property type="entry name" value="Arm"/>
    <property type="match status" value="1"/>
</dbReference>
<feature type="domain" description="DUF7032" evidence="3">
    <location>
        <begin position="13"/>
        <end position="120"/>
    </location>
</feature>
<feature type="repeat" description="ARM" evidence="2">
    <location>
        <begin position="269"/>
        <end position="312"/>
    </location>
</feature>
<name>A0A830D7D1_9LAMI</name>
<comment type="caution">
    <text evidence="4">The sequence shown here is derived from an EMBL/GenBank/DDBJ whole genome shotgun (WGS) entry which is preliminary data.</text>
</comment>
<dbReference type="OrthoDB" id="7537227at2759"/>
<dbReference type="InterPro" id="IPR054296">
    <property type="entry name" value="DUF7032"/>
</dbReference>
<evidence type="ECO:0000259" key="3">
    <source>
        <dbReference type="Pfam" id="PF23005"/>
    </source>
</evidence>
<dbReference type="Gene3D" id="1.25.10.10">
    <property type="entry name" value="Leucine-rich Repeat Variant"/>
    <property type="match status" value="1"/>
</dbReference>
<evidence type="ECO:0000313" key="4">
    <source>
        <dbReference type="EMBL" id="GFQ02312.1"/>
    </source>
</evidence>
<dbReference type="PROSITE" id="PS50176">
    <property type="entry name" value="ARM_REPEAT"/>
    <property type="match status" value="1"/>
</dbReference>
<gene>
    <name evidence="4" type="ORF">PHJA_002375200</name>
</gene>
<dbReference type="PANTHER" id="PTHR46043:SF5">
    <property type="entry name" value="ARM REPEAT SUPERFAMILY PROTEIN"/>
    <property type="match status" value="1"/>
</dbReference>
<organism evidence="4 5">
    <name type="scientific">Phtheirospermum japonicum</name>
    <dbReference type="NCBI Taxonomy" id="374723"/>
    <lineage>
        <taxon>Eukaryota</taxon>
        <taxon>Viridiplantae</taxon>
        <taxon>Streptophyta</taxon>
        <taxon>Embryophyta</taxon>
        <taxon>Tracheophyta</taxon>
        <taxon>Spermatophyta</taxon>
        <taxon>Magnoliopsida</taxon>
        <taxon>eudicotyledons</taxon>
        <taxon>Gunneridae</taxon>
        <taxon>Pentapetalae</taxon>
        <taxon>asterids</taxon>
        <taxon>lamiids</taxon>
        <taxon>Lamiales</taxon>
        <taxon>Orobanchaceae</taxon>
        <taxon>Orobanchaceae incertae sedis</taxon>
        <taxon>Phtheirospermum</taxon>
    </lineage>
</organism>
<dbReference type="Proteomes" id="UP000653305">
    <property type="component" value="Unassembled WGS sequence"/>
</dbReference>
<dbReference type="EMBL" id="BMAC01000740">
    <property type="protein sequence ID" value="GFQ02312.1"/>
    <property type="molecule type" value="Genomic_DNA"/>
</dbReference>
<dbReference type="SMART" id="SM00185">
    <property type="entry name" value="ARM"/>
    <property type="match status" value="5"/>
</dbReference>
<dbReference type="Pfam" id="PF23005">
    <property type="entry name" value="DUF7032"/>
    <property type="match status" value="1"/>
</dbReference>
<accession>A0A830D7D1</accession>
<dbReference type="InterPro" id="IPR011989">
    <property type="entry name" value="ARM-like"/>
</dbReference>
<evidence type="ECO:0000256" key="1">
    <source>
        <dbReference type="ARBA" id="ARBA00022737"/>
    </source>
</evidence>